<accession>A0A1F5R7Q9</accession>
<feature type="signal peptide" evidence="1">
    <location>
        <begin position="1"/>
        <end position="19"/>
    </location>
</feature>
<proteinExistence type="predicted"/>
<dbReference type="AlphaFoldDB" id="A0A1F5R7Q9"/>
<feature type="chain" id="PRO_5009520688" evidence="1">
    <location>
        <begin position="20"/>
        <end position="315"/>
    </location>
</feature>
<comment type="caution">
    <text evidence="2">The sequence shown here is derived from an EMBL/GenBank/DDBJ whole genome shotgun (WGS) entry which is preliminary data.</text>
</comment>
<dbReference type="Proteomes" id="UP000177230">
    <property type="component" value="Unassembled WGS sequence"/>
</dbReference>
<gene>
    <name evidence="2" type="ORF">A2024_09070</name>
</gene>
<evidence type="ECO:0000313" key="3">
    <source>
        <dbReference type="Proteomes" id="UP000177230"/>
    </source>
</evidence>
<keyword evidence="1" id="KW-0732">Signal</keyword>
<sequence>MIKNLVFLFLIVFQSISFAGEVSFKVQVEKDTYLLKEPIFIRWSVVNNGKEVLRYEDVGPTYGNMKYILVNDRGSSIPWNGVHTDYLREALWHGAIPVGDSLVNDFYMQDKNLLNGTRNLIEGKYSFTVIIDENTFIHQPQIISNTVHFAVIKPKDTKSSGYDDYATIMSKKYTRATDEVNDWEIFVVTYPHSVYTPNAIRQIISIYRTILNDKISVHKWDQTLFKGYPDNLITAEYLTYMLYYYESTIDSKERKRLMSLLNKMIEESPKSKSGILAKAALDRKKRTGKFCGFGAWPWVPVPLNERVNGFKYIEK</sequence>
<organism evidence="2 3">
    <name type="scientific">Candidatus Edwardsbacteria bacterium GWF2_54_11</name>
    <dbReference type="NCBI Taxonomy" id="1817851"/>
    <lineage>
        <taxon>Bacteria</taxon>
        <taxon>Candidatus Edwardsiibacteriota</taxon>
    </lineage>
</organism>
<evidence type="ECO:0000313" key="2">
    <source>
        <dbReference type="EMBL" id="OGF10490.1"/>
    </source>
</evidence>
<reference evidence="2 3" key="1">
    <citation type="journal article" date="2016" name="Nat. Commun.">
        <title>Thousands of microbial genomes shed light on interconnected biogeochemical processes in an aquifer system.</title>
        <authorList>
            <person name="Anantharaman K."/>
            <person name="Brown C.T."/>
            <person name="Hug L.A."/>
            <person name="Sharon I."/>
            <person name="Castelle C.J."/>
            <person name="Probst A.J."/>
            <person name="Thomas B.C."/>
            <person name="Singh A."/>
            <person name="Wilkins M.J."/>
            <person name="Karaoz U."/>
            <person name="Brodie E.L."/>
            <person name="Williams K.H."/>
            <person name="Hubbard S.S."/>
            <person name="Banfield J.F."/>
        </authorList>
    </citation>
    <scope>NUCLEOTIDE SEQUENCE [LARGE SCALE GENOMIC DNA]</scope>
</reference>
<protein>
    <submittedName>
        <fullName evidence="2">Uncharacterized protein</fullName>
    </submittedName>
</protein>
<dbReference type="EMBL" id="MFFM01000038">
    <property type="protein sequence ID" value="OGF10490.1"/>
    <property type="molecule type" value="Genomic_DNA"/>
</dbReference>
<name>A0A1F5R7Q9_9BACT</name>
<evidence type="ECO:0000256" key="1">
    <source>
        <dbReference type="SAM" id="SignalP"/>
    </source>
</evidence>